<protein>
    <submittedName>
        <fullName evidence="2">Uncharacterized protein</fullName>
    </submittedName>
</protein>
<accession>A0A8T1QXC4</accession>
<reference evidence="2" key="1">
    <citation type="submission" date="2020-12" db="EMBL/GenBank/DDBJ databases">
        <title>WGS assembly of Carya illinoinensis cv. Pawnee.</title>
        <authorList>
            <person name="Platts A."/>
            <person name="Shu S."/>
            <person name="Wright S."/>
            <person name="Barry K."/>
            <person name="Edger P."/>
            <person name="Pires J.C."/>
            <person name="Schmutz J."/>
        </authorList>
    </citation>
    <scope>NUCLEOTIDE SEQUENCE</scope>
    <source>
        <tissue evidence="2">Leaf</tissue>
    </source>
</reference>
<comment type="caution">
    <text evidence="2">The sequence shown here is derived from an EMBL/GenBank/DDBJ whole genome shotgun (WGS) entry which is preliminary data.</text>
</comment>
<evidence type="ECO:0000256" key="1">
    <source>
        <dbReference type="SAM" id="Phobius"/>
    </source>
</evidence>
<evidence type="ECO:0000313" key="3">
    <source>
        <dbReference type="Proteomes" id="UP000811609"/>
    </source>
</evidence>
<evidence type="ECO:0000313" key="2">
    <source>
        <dbReference type="EMBL" id="KAG6658581.1"/>
    </source>
</evidence>
<gene>
    <name evidence="2" type="ORF">CIPAW_04G172000</name>
</gene>
<dbReference type="EMBL" id="CM031812">
    <property type="protein sequence ID" value="KAG6658581.1"/>
    <property type="molecule type" value="Genomic_DNA"/>
</dbReference>
<keyword evidence="1" id="KW-1133">Transmembrane helix</keyword>
<organism evidence="2 3">
    <name type="scientific">Carya illinoinensis</name>
    <name type="common">Pecan</name>
    <dbReference type="NCBI Taxonomy" id="32201"/>
    <lineage>
        <taxon>Eukaryota</taxon>
        <taxon>Viridiplantae</taxon>
        <taxon>Streptophyta</taxon>
        <taxon>Embryophyta</taxon>
        <taxon>Tracheophyta</taxon>
        <taxon>Spermatophyta</taxon>
        <taxon>Magnoliopsida</taxon>
        <taxon>eudicotyledons</taxon>
        <taxon>Gunneridae</taxon>
        <taxon>Pentapetalae</taxon>
        <taxon>rosids</taxon>
        <taxon>fabids</taxon>
        <taxon>Fagales</taxon>
        <taxon>Juglandaceae</taxon>
        <taxon>Carya</taxon>
    </lineage>
</organism>
<sequence>MLQRSLLHQCAAEYILYKLKLMGKIIEVHSAAEFSYFNLFIFLGGGICLHLNVVFLIN</sequence>
<keyword evidence="3" id="KW-1185">Reference proteome</keyword>
<feature type="transmembrane region" description="Helical" evidence="1">
    <location>
        <begin position="36"/>
        <end position="57"/>
    </location>
</feature>
<keyword evidence="1" id="KW-0812">Transmembrane</keyword>
<proteinExistence type="predicted"/>
<dbReference type="Proteomes" id="UP000811609">
    <property type="component" value="Chromosome 4"/>
</dbReference>
<keyword evidence="1" id="KW-0472">Membrane</keyword>
<dbReference type="AlphaFoldDB" id="A0A8T1QXC4"/>
<name>A0A8T1QXC4_CARIL</name>